<evidence type="ECO:0000313" key="7">
    <source>
        <dbReference type="Proteomes" id="UP000304900"/>
    </source>
</evidence>
<evidence type="ECO:0000256" key="3">
    <source>
        <dbReference type="ARBA" id="ARBA00023237"/>
    </source>
</evidence>
<dbReference type="GO" id="GO:0009279">
    <property type="term" value="C:cell outer membrane"/>
    <property type="evidence" value="ECO:0007669"/>
    <property type="project" value="UniProtKB-SubCell"/>
</dbReference>
<dbReference type="Pfam" id="PF00691">
    <property type="entry name" value="OmpA"/>
    <property type="match status" value="1"/>
</dbReference>
<dbReference type="InterPro" id="IPR006664">
    <property type="entry name" value="OMP_bac"/>
</dbReference>
<dbReference type="PRINTS" id="PR01023">
    <property type="entry name" value="NAFLGMOTY"/>
</dbReference>
<organism evidence="6 7">
    <name type="scientific">Dyadobacter frigoris</name>
    <dbReference type="NCBI Taxonomy" id="2576211"/>
    <lineage>
        <taxon>Bacteria</taxon>
        <taxon>Pseudomonadati</taxon>
        <taxon>Bacteroidota</taxon>
        <taxon>Cytophagia</taxon>
        <taxon>Cytophagales</taxon>
        <taxon>Spirosomataceae</taxon>
        <taxon>Dyadobacter</taxon>
    </lineage>
</organism>
<keyword evidence="2 4" id="KW-0472">Membrane</keyword>
<evidence type="ECO:0000256" key="1">
    <source>
        <dbReference type="ARBA" id="ARBA00004442"/>
    </source>
</evidence>
<name>A0A4U6D8G6_9BACT</name>
<gene>
    <name evidence="6" type="ORF">FDK13_11345</name>
</gene>
<evidence type="ECO:0000259" key="5">
    <source>
        <dbReference type="PROSITE" id="PS51123"/>
    </source>
</evidence>
<keyword evidence="3" id="KW-0998">Cell outer membrane</keyword>
<dbReference type="OrthoDB" id="9782229at2"/>
<dbReference type="Proteomes" id="UP000304900">
    <property type="component" value="Unassembled WGS sequence"/>
</dbReference>
<protein>
    <submittedName>
        <fullName evidence="6">OmpA family protein</fullName>
    </submittedName>
</protein>
<sequence length="223" mass="23769">MKIVKRNSIVILLLVFALGCKSLNNTQKGTGIGAAGGAAAGAAIGGLTGKNSVIGALIGAAVGGSAGYFIGKHMDKQAEELKQAIPDATVERVGEGINLTFNSGLLFKINSADLSEDAKQELKKVGGILAKYNDTQILLEGHTDDTGSDDLNMKLSERRAEAVSSYLESENIPSSRLKTKWYGESQPKFPNDSEANRVKNRRVEIAIFADQDMKKEAEKGELK</sequence>
<dbReference type="PROSITE" id="PS51257">
    <property type="entry name" value="PROKAR_LIPOPROTEIN"/>
    <property type="match status" value="1"/>
</dbReference>
<evidence type="ECO:0000256" key="4">
    <source>
        <dbReference type="PROSITE-ProRule" id="PRU00473"/>
    </source>
</evidence>
<dbReference type="InterPro" id="IPR006665">
    <property type="entry name" value="OmpA-like"/>
</dbReference>
<dbReference type="Pfam" id="PF13488">
    <property type="entry name" value="Gly-zipper_Omp"/>
    <property type="match status" value="1"/>
</dbReference>
<dbReference type="PROSITE" id="PS51123">
    <property type="entry name" value="OMPA_2"/>
    <property type="match status" value="1"/>
</dbReference>
<feature type="domain" description="OmpA-like" evidence="5">
    <location>
        <begin position="93"/>
        <end position="211"/>
    </location>
</feature>
<comment type="subcellular location">
    <subcellularLocation>
        <location evidence="1">Cell outer membrane</location>
    </subcellularLocation>
</comment>
<evidence type="ECO:0000256" key="2">
    <source>
        <dbReference type="ARBA" id="ARBA00023136"/>
    </source>
</evidence>
<dbReference type="CDD" id="cd07185">
    <property type="entry name" value="OmpA_C-like"/>
    <property type="match status" value="1"/>
</dbReference>
<dbReference type="PROSITE" id="PS01068">
    <property type="entry name" value="OMPA_1"/>
    <property type="match status" value="1"/>
</dbReference>
<keyword evidence="7" id="KW-1185">Reference proteome</keyword>
<proteinExistence type="predicted"/>
<evidence type="ECO:0000313" key="6">
    <source>
        <dbReference type="EMBL" id="TKT92547.1"/>
    </source>
</evidence>
<dbReference type="Gene3D" id="3.30.1330.60">
    <property type="entry name" value="OmpA-like domain"/>
    <property type="match status" value="1"/>
</dbReference>
<dbReference type="SUPFAM" id="SSF103088">
    <property type="entry name" value="OmpA-like"/>
    <property type="match status" value="1"/>
</dbReference>
<dbReference type="AlphaFoldDB" id="A0A4U6D8G6"/>
<accession>A0A4U6D8G6</accession>
<dbReference type="InterPro" id="IPR050330">
    <property type="entry name" value="Bact_OuterMem_StrucFunc"/>
</dbReference>
<dbReference type="PRINTS" id="PR01021">
    <property type="entry name" value="OMPADOMAIN"/>
</dbReference>
<dbReference type="InterPro" id="IPR039567">
    <property type="entry name" value="Gly-zipper"/>
</dbReference>
<reference evidence="6 7" key="1">
    <citation type="submission" date="2019-05" db="EMBL/GenBank/DDBJ databases">
        <title>Dyadobacter AR-3-8 sp. nov., isolated from arctic soil.</title>
        <authorList>
            <person name="Chaudhary D.K."/>
        </authorList>
    </citation>
    <scope>NUCLEOTIDE SEQUENCE [LARGE SCALE GENOMIC DNA]</scope>
    <source>
        <strain evidence="6 7">AR-3-8</strain>
    </source>
</reference>
<dbReference type="InterPro" id="IPR006690">
    <property type="entry name" value="OMPA-like_CS"/>
</dbReference>
<comment type="caution">
    <text evidence="6">The sequence shown here is derived from an EMBL/GenBank/DDBJ whole genome shotgun (WGS) entry which is preliminary data.</text>
</comment>
<dbReference type="PANTHER" id="PTHR30329:SF21">
    <property type="entry name" value="LIPOPROTEIN YIAD-RELATED"/>
    <property type="match status" value="1"/>
</dbReference>
<dbReference type="PANTHER" id="PTHR30329">
    <property type="entry name" value="STATOR ELEMENT OF FLAGELLAR MOTOR COMPLEX"/>
    <property type="match status" value="1"/>
</dbReference>
<dbReference type="InterPro" id="IPR036737">
    <property type="entry name" value="OmpA-like_sf"/>
</dbReference>
<dbReference type="RefSeq" id="WP_137340092.1">
    <property type="nucleotide sequence ID" value="NZ_BSQH01000014.1"/>
</dbReference>
<dbReference type="EMBL" id="SZVO01000004">
    <property type="protein sequence ID" value="TKT92547.1"/>
    <property type="molecule type" value="Genomic_DNA"/>
</dbReference>